<sequence length="323" mass="35089">MNIRKRYGFTLIELLVVIAIIAILIALLLPAVQQAREAARRSDCKNRMKQIGLALHNYHETHRVFPSGSIVTSTACPLPGSARRGATWTVMILPFLDDVPRYNSFNFEGTFAGIANETSNTNEPQQIRPNSKYQCPSDPNAASAEPNSNYRGVQGGGSEARASCTGGSASNRRLFFKNGILFLNSSIKMRDVIDGTSNTFLVGESRWWFAVGQNSPYGTYFTWASSTRNASNSSHVNVVAAAVDPINTPLVDYFPSDGPYTNHPAGIGAVVGTHTRCFGSWHVGGAHFAMADGSIQFISENIDLALYRQLAQRQDGLPLGGLQ</sequence>
<evidence type="ECO:0000313" key="4">
    <source>
        <dbReference type="Proteomes" id="UP000318384"/>
    </source>
</evidence>
<name>A0A517WXD1_9PLAN</name>
<gene>
    <name evidence="3" type="primary">xcpT_25</name>
    <name evidence="3" type="ORF">V202x_33130</name>
</gene>
<dbReference type="EMBL" id="CP037422">
    <property type="protein sequence ID" value="QDU09916.1"/>
    <property type="molecule type" value="Genomic_DNA"/>
</dbReference>
<dbReference type="Proteomes" id="UP000318384">
    <property type="component" value="Chromosome"/>
</dbReference>
<evidence type="ECO:0000313" key="3">
    <source>
        <dbReference type="EMBL" id="QDU09916.1"/>
    </source>
</evidence>
<dbReference type="Pfam" id="PF07963">
    <property type="entry name" value="N_methyl"/>
    <property type="match status" value="1"/>
</dbReference>
<dbReference type="SUPFAM" id="SSF54523">
    <property type="entry name" value="Pili subunits"/>
    <property type="match status" value="1"/>
</dbReference>
<evidence type="ECO:0000256" key="1">
    <source>
        <dbReference type="SAM" id="MobiDB-lite"/>
    </source>
</evidence>
<dbReference type="PANTHER" id="PTHR30093">
    <property type="entry name" value="GENERAL SECRETION PATHWAY PROTEIN G"/>
    <property type="match status" value="1"/>
</dbReference>
<dbReference type="RefSeq" id="WP_145176909.1">
    <property type="nucleotide sequence ID" value="NZ_CP037422.1"/>
</dbReference>
<accession>A0A517WXD1</accession>
<reference evidence="3 4" key="1">
    <citation type="submission" date="2019-03" db="EMBL/GenBank/DDBJ databases">
        <title>Deep-cultivation of Planctomycetes and their phenomic and genomic characterization uncovers novel biology.</title>
        <authorList>
            <person name="Wiegand S."/>
            <person name="Jogler M."/>
            <person name="Boedeker C."/>
            <person name="Pinto D."/>
            <person name="Vollmers J."/>
            <person name="Rivas-Marin E."/>
            <person name="Kohn T."/>
            <person name="Peeters S.H."/>
            <person name="Heuer A."/>
            <person name="Rast P."/>
            <person name="Oberbeckmann S."/>
            <person name="Bunk B."/>
            <person name="Jeske O."/>
            <person name="Meyerdierks A."/>
            <person name="Storesund J.E."/>
            <person name="Kallscheuer N."/>
            <person name="Luecker S."/>
            <person name="Lage O.M."/>
            <person name="Pohl T."/>
            <person name="Merkel B.J."/>
            <person name="Hornburger P."/>
            <person name="Mueller R.-W."/>
            <person name="Bruemmer F."/>
            <person name="Labrenz M."/>
            <person name="Spormann A.M."/>
            <person name="Op den Camp H."/>
            <person name="Overmann J."/>
            <person name="Amann R."/>
            <person name="Jetten M.S.M."/>
            <person name="Mascher T."/>
            <person name="Medema M.H."/>
            <person name="Devos D.P."/>
            <person name="Kaster A.-K."/>
            <person name="Ovreas L."/>
            <person name="Rohde M."/>
            <person name="Galperin M.Y."/>
            <person name="Jogler C."/>
        </authorList>
    </citation>
    <scope>NUCLEOTIDE SEQUENCE [LARGE SCALE GENOMIC DNA]</scope>
    <source>
        <strain evidence="3 4">V202</strain>
    </source>
</reference>
<dbReference type="OrthoDB" id="259596at2"/>
<dbReference type="AlphaFoldDB" id="A0A517WXD1"/>
<dbReference type="InterPro" id="IPR011453">
    <property type="entry name" value="DUF1559"/>
</dbReference>
<feature type="region of interest" description="Disordered" evidence="1">
    <location>
        <begin position="116"/>
        <end position="163"/>
    </location>
</feature>
<dbReference type="InterPro" id="IPR045584">
    <property type="entry name" value="Pilin-like"/>
</dbReference>
<feature type="domain" description="DUF1559" evidence="2">
    <location>
        <begin position="33"/>
        <end position="304"/>
    </location>
</feature>
<dbReference type="InterPro" id="IPR027558">
    <property type="entry name" value="Pre_pil_HX9DG_C"/>
</dbReference>
<dbReference type="NCBIfam" id="TIGR02532">
    <property type="entry name" value="IV_pilin_GFxxxE"/>
    <property type="match status" value="1"/>
</dbReference>
<dbReference type="PANTHER" id="PTHR30093:SF2">
    <property type="entry name" value="TYPE II SECRETION SYSTEM PROTEIN H"/>
    <property type="match status" value="1"/>
</dbReference>
<protein>
    <submittedName>
        <fullName evidence="3">Type II secretion system protein G</fullName>
    </submittedName>
</protein>
<dbReference type="NCBIfam" id="TIGR04294">
    <property type="entry name" value="pre_pil_HX9DG"/>
    <property type="match status" value="1"/>
</dbReference>
<feature type="compositionally biased region" description="Polar residues" evidence="1">
    <location>
        <begin position="116"/>
        <end position="134"/>
    </location>
</feature>
<proteinExistence type="predicted"/>
<dbReference type="Gene3D" id="3.30.700.10">
    <property type="entry name" value="Glycoprotein, Type 4 Pilin"/>
    <property type="match status" value="1"/>
</dbReference>
<dbReference type="InterPro" id="IPR012902">
    <property type="entry name" value="N_methyl_site"/>
</dbReference>
<keyword evidence="4" id="KW-1185">Reference proteome</keyword>
<dbReference type="Pfam" id="PF07596">
    <property type="entry name" value="SBP_bac_10"/>
    <property type="match status" value="1"/>
</dbReference>
<organism evidence="3 4">
    <name type="scientific">Gimesia aquarii</name>
    <dbReference type="NCBI Taxonomy" id="2527964"/>
    <lineage>
        <taxon>Bacteria</taxon>
        <taxon>Pseudomonadati</taxon>
        <taxon>Planctomycetota</taxon>
        <taxon>Planctomycetia</taxon>
        <taxon>Planctomycetales</taxon>
        <taxon>Planctomycetaceae</taxon>
        <taxon>Gimesia</taxon>
    </lineage>
</organism>
<evidence type="ECO:0000259" key="2">
    <source>
        <dbReference type="Pfam" id="PF07596"/>
    </source>
</evidence>